<dbReference type="SUPFAM" id="SSF52540">
    <property type="entry name" value="P-loop containing nucleoside triphosphate hydrolases"/>
    <property type="match status" value="1"/>
</dbReference>
<accession>A0AAV5QQW0</accession>
<dbReference type="EMBL" id="BTFZ01000011">
    <property type="protein sequence ID" value="GMM37257.1"/>
    <property type="molecule type" value="Genomic_DNA"/>
</dbReference>
<dbReference type="PANTHER" id="PTHR24072">
    <property type="entry name" value="RHO FAMILY GTPASE"/>
    <property type="match status" value="1"/>
</dbReference>
<dbReference type="GeneID" id="90075232"/>
<evidence type="ECO:0000256" key="3">
    <source>
        <dbReference type="ARBA" id="ARBA00022741"/>
    </source>
</evidence>
<keyword evidence="6" id="KW-1185">Reference proteome</keyword>
<reference evidence="5 6" key="1">
    <citation type="journal article" date="2023" name="Elife">
        <title>Identification of key yeast species and microbe-microbe interactions impacting larval growth of Drosophila in the wild.</title>
        <authorList>
            <person name="Mure A."/>
            <person name="Sugiura Y."/>
            <person name="Maeda R."/>
            <person name="Honda K."/>
            <person name="Sakurai N."/>
            <person name="Takahashi Y."/>
            <person name="Watada M."/>
            <person name="Katoh T."/>
            <person name="Gotoh A."/>
            <person name="Gotoh Y."/>
            <person name="Taniguchi I."/>
            <person name="Nakamura K."/>
            <person name="Hayashi T."/>
            <person name="Katayama T."/>
            <person name="Uemura T."/>
            <person name="Hattori Y."/>
        </authorList>
    </citation>
    <scope>NUCLEOTIDE SEQUENCE [LARGE SCALE GENOMIC DNA]</scope>
    <source>
        <strain evidence="5 6">SC-9</strain>
    </source>
</reference>
<dbReference type="GO" id="GO:0005525">
    <property type="term" value="F:GTP binding"/>
    <property type="evidence" value="ECO:0007669"/>
    <property type="project" value="UniProtKB-KW"/>
</dbReference>
<name>A0AAV5QQW0_9ASCO</name>
<dbReference type="GO" id="GO:0007264">
    <property type="term" value="P:small GTPase-mediated signal transduction"/>
    <property type="evidence" value="ECO:0007669"/>
    <property type="project" value="InterPro"/>
</dbReference>
<dbReference type="InterPro" id="IPR005225">
    <property type="entry name" value="Small_GTP-bd"/>
</dbReference>
<dbReference type="Gene3D" id="3.40.50.300">
    <property type="entry name" value="P-loop containing nucleotide triphosphate hydrolases"/>
    <property type="match status" value="1"/>
</dbReference>
<evidence type="ECO:0000256" key="1">
    <source>
        <dbReference type="ARBA" id="ARBA00010142"/>
    </source>
</evidence>
<dbReference type="PROSITE" id="PS51420">
    <property type="entry name" value="RHO"/>
    <property type="match status" value="1"/>
</dbReference>
<dbReference type="CDD" id="cd00157">
    <property type="entry name" value="Rho"/>
    <property type="match status" value="1"/>
</dbReference>
<evidence type="ECO:0000313" key="6">
    <source>
        <dbReference type="Proteomes" id="UP001360560"/>
    </source>
</evidence>
<dbReference type="PRINTS" id="PR00449">
    <property type="entry name" value="RASTRNSFRMNG"/>
</dbReference>
<gene>
    <name evidence="5" type="ORF">DASC09_045820</name>
</gene>
<dbReference type="InterPro" id="IPR027417">
    <property type="entry name" value="P-loop_NTPase"/>
</dbReference>
<protein>
    <submittedName>
        <fullName evidence="5">Uncharacterized protein</fullName>
    </submittedName>
</protein>
<keyword evidence="4" id="KW-0342">GTP-binding</keyword>
<dbReference type="SMART" id="SM00173">
    <property type="entry name" value="RAS"/>
    <property type="match status" value="1"/>
</dbReference>
<dbReference type="SMART" id="SM00174">
    <property type="entry name" value="RHO"/>
    <property type="match status" value="1"/>
</dbReference>
<organism evidence="5 6">
    <name type="scientific">Saccharomycopsis crataegensis</name>
    <dbReference type="NCBI Taxonomy" id="43959"/>
    <lineage>
        <taxon>Eukaryota</taxon>
        <taxon>Fungi</taxon>
        <taxon>Dikarya</taxon>
        <taxon>Ascomycota</taxon>
        <taxon>Saccharomycotina</taxon>
        <taxon>Saccharomycetes</taxon>
        <taxon>Saccharomycopsidaceae</taxon>
        <taxon>Saccharomycopsis</taxon>
    </lineage>
</organism>
<keyword evidence="3" id="KW-0547">Nucleotide-binding</keyword>
<dbReference type="InterPro" id="IPR003578">
    <property type="entry name" value="Small_GTPase_Rho"/>
</dbReference>
<dbReference type="NCBIfam" id="TIGR00231">
    <property type="entry name" value="small_GTP"/>
    <property type="match status" value="1"/>
</dbReference>
<dbReference type="Proteomes" id="UP001360560">
    <property type="component" value="Unassembled WGS sequence"/>
</dbReference>
<sequence length="203" mass="21865">MVAKKIVVVGDGGVGKTCLLMSFAKSGFPAHYIPTVFETHNKQIIIDNQPIDLELIDTAGQKELGELRPMAYPDSDIVLLCCSVDLPESLYNLQNIWFPEVLEHCGGGNADTKVVMVVNKTDLRTNEAILENLAITDQTPLTTSQCQRVAEAIGASTIVECSACRNTGIKSVFDTAVRISLGKPINTAKSNSNSKRGGKCIIV</sequence>
<dbReference type="AlphaFoldDB" id="A0AAV5QQW0"/>
<dbReference type="GO" id="GO:0003924">
    <property type="term" value="F:GTPase activity"/>
    <property type="evidence" value="ECO:0007669"/>
    <property type="project" value="InterPro"/>
</dbReference>
<evidence type="ECO:0000256" key="2">
    <source>
        <dbReference type="ARBA" id="ARBA00022481"/>
    </source>
</evidence>
<dbReference type="PROSITE" id="PS51419">
    <property type="entry name" value="RAB"/>
    <property type="match status" value="1"/>
</dbReference>
<dbReference type="SMART" id="SM00175">
    <property type="entry name" value="RAB"/>
    <property type="match status" value="1"/>
</dbReference>
<comment type="caution">
    <text evidence="5">The sequence shown here is derived from an EMBL/GenBank/DDBJ whole genome shotgun (WGS) entry which is preliminary data.</text>
</comment>
<evidence type="ECO:0000313" key="5">
    <source>
        <dbReference type="EMBL" id="GMM37257.1"/>
    </source>
</evidence>
<dbReference type="RefSeq" id="XP_064854253.1">
    <property type="nucleotide sequence ID" value="XM_064998181.1"/>
</dbReference>
<dbReference type="FunFam" id="3.40.50.300:FF:001179">
    <property type="entry name" value="Rho family GTPase"/>
    <property type="match status" value="1"/>
</dbReference>
<dbReference type="PROSITE" id="PS51421">
    <property type="entry name" value="RAS"/>
    <property type="match status" value="1"/>
</dbReference>
<dbReference type="Pfam" id="PF00071">
    <property type="entry name" value="Ras"/>
    <property type="match status" value="1"/>
</dbReference>
<proteinExistence type="inferred from homology"/>
<keyword evidence="2" id="KW-0488">Methylation</keyword>
<dbReference type="InterPro" id="IPR001806">
    <property type="entry name" value="Small_GTPase"/>
</dbReference>
<evidence type="ECO:0000256" key="4">
    <source>
        <dbReference type="ARBA" id="ARBA00023134"/>
    </source>
</evidence>
<comment type="similarity">
    <text evidence="1">Belongs to the small GTPase superfamily. Rho family.</text>
</comment>